<sequence>MGKTQCKKNPKAETEVLLKSKRRCCLCFGLNQNLKEKKGQIAHLDKDPSNDKLDNLAFLCLEHHDQYDSKTSQSKSIQINEIKAYR</sequence>
<proteinExistence type="predicted"/>
<name>X1N5U3_9ZZZZ</name>
<accession>X1N5U3</accession>
<protein>
    <recommendedName>
        <fullName evidence="2">HNH nuclease domain-containing protein</fullName>
    </recommendedName>
</protein>
<evidence type="ECO:0008006" key="2">
    <source>
        <dbReference type="Google" id="ProtNLM"/>
    </source>
</evidence>
<dbReference type="EMBL" id="BARV01013728">
    <property type="protein sequence ID" value="GAI25601.1"/>
    <property type="molecule type" value="Genomic_DNA"/>
</dbReference>
<reference evidence="1" key="1">
    <citation type="journal article" date="2014" name="Front. Microbiol.">
        <title>High frequency of phylogenetically diverse reductive dehalogenase-homologous genes in deep subseafloor sedimentary metagenomes.</title>
        <authorList>
            <person name="Kawai M."/>
            <person name="Futagami T."/>
            <person name="Toyoda A."/>
            <person name="Takaki Y."/>
            <person name="Nishi S."/>
            <person name="Hori S."/>
            <person name="Arai W."/>
            <person name="Tsubouchi T."/>
            <person name="Morono Y."/>
            <person name="Uchiyama I."/>
            <person name="Ito T."/>
            <person name="Fujiyama A."/>
            <person name="Inagaki F."/>
            <person name="Takami H."/>
        </authorList>
    </citation>
    <scope>NUCLEOTIDE SEQUENCE</scope>
    <source>
        <strain evidence="1">Expedition CK06-06</strain>
    </source>
</reference>
<organism evidence="1">
    <name type="scientific">marine sediment metagenome</name>
    <dbReference type="NCBI Taxonomy" id="412755"/>
    <lineage>
        <taxon>unclassified sequences</taxon>
        <taxon>metagenomes</taxon>
        <taxon>ecological metagenomes</taxon>
    </lineage>
</organism>
<evidence type="ECO:0000313" key="1">
    <source>
        <dbReference type="EMBL" id="GAI25601.1"/>
    </source>
</evidence>
<comment type="caution">
    <text evidence="1">The sequence shown here is derived from an EMBL/GenBank/DDBJ whole genome shotgun (WGS) entry which is preliminary data.</text>
</comment>
<dbReference type="AlphaFoldDB" id="X1N5U3"/>
<gene>
    <name evidence="1" type="ORF">S06H3_24565</name>
</gene>
<feature type="non-terminal residue" evidence="1">
    <location>
        <position position="86"/>
    </location>
</feature>